<dbReference type="Proteomes" id="UP000183417">
    <property type="component" value="Unassembled WGS sequence"/>
</dbReference>
<gene>
    <name evidence="1" type="ORF">I6G47_33025</name>
    <name evidence="2" type="ORF">SAMN05421547_10876</name>
</gene>
<name>A0A1H3MYK5_9BURK</name>
<evidence type="ECO:0000313" key="4">
    <source>
        <dbReference type="Proteomes" id="UP000595064"/>
    </source>
</evidence>
<proteinExistence type="predicted"/>
<geneLocation type="plasmid" evidence="1 4">
    <name>unnamed</name>
</geneLocation>
<keyword evidence="4" id="KW-1185">Reference proteome</keyword>
<evidence type="ECO:0000313" key="3">
    <source>
        <dbReference type="Proteomes" id="UP000183417"/>
    </source>
</evidence>
<reference evidence="1 4" key="2">
    <citation type="submission" date="2020-12" db="EMBL/GenBank/DDBJ databases">
        <title>FDA dAtabase for Regulatory Grade micrObial Sequences (FDA-ARGOS): Supporting development and validation of Infectious Disease Dx tests.</title>
        <authorList>
            <person name="Sproer C."/>
            <person name="Gronow S."/>
            <person name="Severitt S."/>
            <person name="Schroder I."/>
            <person name="Tallon L."/>
            <person name="Sadzewicz L."/>
            <person name="Zhao X."/>
            <person name="Boylan J."/>
            <person name="Ott S."/>
            <person name="Bowen H."/>
            <person name="Vavikolanu K."/>
            <person name="Mehta A."/>
            <person name="Aluvathingal J."/>
            <person name="Nadendla S."/>
            <person name="Lowell S."/>
            <person name="Myers T."/>
            <person name="Yan Y."/>
            <person name="Sichtig H."/>
        </authorList>
    </citation>
    <scope>NUCLEOTIDE SEQUENCE [LARGE SCALE GENOMIC DNA]</scope>
    <source>
        <strain evidence="1 4">FDAARGOS_890</strain>
        <plasmid evidence="1 4">unnamed</plasmid>
    </source>
</reference>
<keyword evidence="1" id="KW-0614">Plasmid</keyword>
<dbReference type="KEGG" id="dla:I6G47_33025"/>
<evidence type="ECO:0000313" key="1">
    <source>
        <dbReference type="EMBL" id="QPS84972.1"/>
    </source>
</evidence>
<evidence type="ECO:0000313" key="2">
    <source>
        <dbReference type="EMBL" id="SDY81049.1"/>
    </source>
</evidence>
<dbReference type="AlphaFoldDB" id="A0A1H3MYK5"/>
<dbReference type="EMBL" id="FNPE01000008">
    <property type="protein sequence ID" value="SDY81049.1"/>
    <property type="molecule type" value="Genomic_DNA"/>
</dbReference>
<dbReference type="EMBL" id="CP065749">
    <property type="protein sequence ID" value="QPS84972.1"/>
    <property type="molecule type" value="Genomic_DNA"/>
</dbReference>
<accession>A0A1H3MYK5</accession>
<protein>
    <submittedName>
        <fullName evidence="2">Uncharacterized protein</fullName>
    </submittedName>
</protein>
<dbReference type="Proteomes" id="UP000595064">
    <property type="component" value="Plasmid unnamed"/>
</dbReference>
<reference evidence="2 3" key="1">
    <citation type="submission" date="2016-10" db="EMBL/GenBank/DDBJ databases">
        <authorList>
            <person name="de Groot N.N."/>
        </authorList>
    </citation>
    <scope>NUCLEOTIDE SEQUENCE [LARGE SCALE GENOMIC DNA]</scope>
    <source>
        <strain evidence="2 3">LMG 24775</strain>
    </source>
</reference>
<organism evidence="2 3">
    <name type="scientific">Delftia lacustris</name>
    <dbReference type="NCBI Taxonomy" id="558537"/>
    <lineage>
        <taxon>Bacteria</taxon>
        <taxon>Pseudomonadati</taxon>
        <taxon>Pseudomonadota</taxon>
        <taxon>Betaproteobacteria</taxon>
        <taxon>Burkholderiales</taxon>
        <taxon>Comamonadaceae</taxon>
        <taxon>Delftia</taxon>
    </lineage>
</organism>
<dbReference type="RefSeq" id="WP_143044563.1">
    <property type="nucleotide sequence ID" value="NZ_CP065749.1"/>
</dbReference>
<dbReference type="GeneID" id="94689218"/>
<sequence length="821" mass="91416">MQSKIPLPAPDTQEGRHAGVVPSFAIQCFSPVIKCSAGDFERESLLAWNGSLPSQLVANAIRESLVKTQAWVGSKGYGSGICCVPTRVRLTPGWQKVLGPSEFAKMEGFVNRLSSEDEFPTLSAFQVRSTLKISIVKTLEILAKFEALYWKNESDKQGDYELQNVSQAWRSSVKSVLQQQWVQSLDGQDIRFPGFVFAALDDWVKTYLHESRLPSIAVAQLNALLKADAMTVEQEVLAIAEAALKYIRKGPEDENKAKKWIDWFVQVTQDGLYRYPADKTKRILDPQLEGRKAFDTVLYELHSRRVATPRLSNILDKAKRLAPLSIIEAQNKLRPLLGPNYSLLGAMELSDAIGLSIASSNSQIEYVTIAGRENKDDRIAVLKDSGAPPWVAAAAKFLIDECVQVGCTSYARVAGYLADEAHVEVTRDQLCSALQALPGFMELDVKDGWICINHDSKRKVNYALRKMLALNPEGISVSELMDGITVNYEKYNKQYDGYRPGFPVPIHVLELWLASRDWLKRNEKGDFYSAQTIKIDSCLTEEEIKLVDLMENNGGVVLYSEIGDAGISRGTIIYSVIFKSVVKGVYSIRGRMVAVRALQNALTRKLGLRRRPGRRGGLIEAGSTNELSQGACGSELKALKSPKPSTKKKLAINSPVSKIELPKIADEISPGLLKKWLAEKRSLLIRRRVRQKNIHTDRIQAVESWESFDLSREFSFCVALSGQKEKNGTRKFHMNIPGSFLLDGYYEHMVVDGVVLKTYAYGKTACARISLPDVAKLNLPWDSNIRLTFDPVARTFDAVVENEGGENKVNVTDGSTSEHSE</sequence>